<evidence type="ECO:0000256" key="2">
    <source>
        <dbReference type="ARBA" id="ARBA00022692"/>
    </source>
</evidence>
<evidence type="ECO:0000256" key="4">
    <source>
        <dbReference type="ARBA" id="ARBA00023136"/>
    </source>
</evidence>
<evidence type="ECO:0000256" key="5">
    <source>
        <dbReference type="SAM" id="Phobius"/>
    </source>
</evidence>
<dbReference type="SUPFAM" id="SSF103473">
    <property type="entry name" value="MFS general substrate transporter"/>
    <property type="match status" value="1"/>
</dbReference>
<dbReference type="InterPro" id="IPR051337">
    <property type="entry name" value="OPA_Antiporter"/>
</dbReference>
<feature type="transmembrane region" description="Helical" evidence="5">
    <location>
        <begin position="148"/>
        <end position="168"/>
    </location>
</feature>
<feature type="transmembrane region" description="Helical" evidence="5">
    <location>
        <begin position="83"/>
        <end position="99"/>
    </location>
</feature>
<protein>
    <recommendedName>
        <fullName evidence="6">Major facilitator superfamily (MFS) profile domain-containing protein</fullName>
    </recommendedName>
</protein>
<dbReference type="Gene3D" id="1.20.1250.20">
    <property type="entry name" value="MFS general substrate transporter like domains"/>
    <property type="match status" value="1"/>
</dbReference>
<keyword evidence="4 5" id="KW-0472">Membrane</keyword>
<dbReference type="GO" id="GO:0016020">
    <property type="term" value="C:membrane"/>
    <property type="evidence" value="ECO:0007669"/>
    <property type="project" value="UniProtKB-ARBA"/>
</dbReference>
<gene>
    <name evidence="7" type="ORF">MNBD_ALPHA11-2512</name>
</gene>
<keyword evidence="3 5" id="KW-1133">Transmembrane helix</keyword>
<comment type="subcellular location">
    <subcellularLocation>
        <location evidence="1">Endomembrane system</location>
        <topology evidence="1">Multi-pass membrane protein</topology>
    </subcellularLocation>
</comment>
<dbReference type="Pfam" id="PF07690">
    <property type="entry name" value="MFS_1"/>
    <property type="match status" value="1"/>
</dbReference>
<feature type="transmembrane region" description="Helical" evidence="5">
    <location>
        <begin position="56"/>
        <end position="76"/>
    </location>
</feature>
<feature type="transmembrane region" description="Helical" evidence="5">
    <location>
        <begin position="105"/>
        <end position="127"/>
    </location>
</feature>
<dbReference type="AlphaFoldDB" id="A0A3B0U0I8"/>
<dbReference type="InterPro" id="IPR036259">
    <property type="entry name" value="MFS_trans_sf"/>
</dbReference>
<dbReference type="EMBL" id="UOEQ01000004">
    <property type="protein sequence ID" value="VAW12896.1"/>
    <property type="molecule type" value="Genomic_DNA"/>
</dbReference>
<evidence type="ECO:0000259" key="6">
    <source>
        <dbReference type="PROSITE" id="PS50850"/>
    </source>
</evidence>
<keyword evidence="2 5" id="KW-0812">Transmembrane</keyword>
<evidence type="ECO:0000256" key="3">
    <source>
        <dbReference type="ARBA" id="ARBA00022989"/>
    </source>
</evidence>
<dbReference type="PANTHER" id="PTHR43826:SF3">
    <property type="entry name" value="GLUCOSE-6-PHOSPHATE EXCHANGER SLC37A4"/>
    <property type="match status" value="1"/>
</dbReference>
<feature type="transmembrane region" description="Helical" evidence="5">
    <location>
        <begin position="174"/>
        <end position="193"/>
    </location>
</feature>
<feature type="transmembrane region" description="Helical" evidence="5">
    <location>
        <begin position="15"/>
        <end position="36"/>
    </location>
</feature>
<dbReference type="GO" id="GO:0035435">
    <property type="term" value="P:phosphate ion transmembrane transport"/>
    <property type="evidence" value="ECO:0007669"/>
    <property type="project" value="TreeGrafter"/>
</dbReference>
<dbReference type="PROSITE" id="PS50850">
    <property type="entry name" value="MFS"/>
    <property type="match status" value="1"/>
</dbReference>
<proteinExistence type="predicted"/>
<accession>A0A3B0U0I8</accession>
<feature type="domain" description="Major facilitator superfamily (MFS) profile" evidence="6">
    <location>
        <begin position="1"/>
        <end position="235"/>
    </location>
</feature>
<dbReference type="InterPro" id="IPR011701">
    <property type="entry name" value="MFS"/>
</dbReference>
<reference evidence="7" key="1">
    <citation type="submission" date="2018-06" db="EMBL/GenBank/DDBJ databases">
        <authorList>
            <person name="Zhirakovskaya E."/>
        </authorList>
    </citation>
    <scope>NUCLEOTIDE SEQUENCE</scope>
</reference>
<sequence length="235" mass="25854">MSNSPSLKDLTRRQYGWIGAGYFLTLASMPGQTLFIAQFNASIRESFLLSHTEFSLLFMGVTLLSSLCLIWAGGLVDKVGPRLLSIICIIALAITTIAMSQADNIIVLAIAMFGLRFFGQGMMPQIAMTTLSRWFTRFRGRALSLAEMGMPTGEAVLPYLLTISILAFGWRQVWVGVGIIMVLIFLPMIAFLLRNPPQSAHMPQKPELSASGLSEIPMTGKNGHAAWFCVIRYSI</sequence>
<dbReference type="PANTHER" id="PTHR43826">
    <property type="entry name" value="GLUCOSE-6-PHOSPHATE EXCHANGER SLC37A4"/>
    <property type="match status" value="1"/>
</dbReference>
<dbReference type="InterPro" id="IPR020846">
    <property type="entry name" value="MFS_dom"/>
</dbReference>
<evidence type="ECO:0000313" key="7">
    <source>
        <dbReference type="EMBL" id="VAW12896.1"/>
    </source>
</evidence>
<organism evidence="7">
    <name type="scientific">hydrothermal vent metagenome</name>
    <dbReference type="NCBI Taxonomy" id="652676"/>
    <lineage>
        <taxon>unclassified sequences</taxon>
        <taxon>metagenomes</taxon>
        <taxon>ecological metagenomes</taxon>
    </lineage>
</organism>
<name>A0A3B0U0I8_9ZZZZ</name>
<dbReference type="GO" id="GO:0012505">
    <property type="term" value="C:endomembrane system"/>
    <property type="evidence" value="ECO:0007669"/>
    <property type="project" value="UniProtKB-SubCell"/>
</dbReference>
<dbReference type="GO" id="GO:0061513">
    <property type="term" value="F:glucose 6-phosphate:phosphate antiporter activity"/>
    <property type="evidence" value="ECO:0007669"/>
    <property type="project" value="TreeGrafter"/>
</dbReference>
<evidence type="ECO:0000256" key="1">
    <source>
        <dbReference type="ARBA" id="ARBA00004127"/>
    </source>
</evidence>